<dbReference type="AlphaFoldDB" id="W4H1F1"/>
<sequence length="245" mass="25641">MSSWPAAACWATVMEVDTVGSASGSWCRVVTDRVAIPSGGVVVLDGPLYGSSISSTFRGRPRFFLGRPTCRGTTSSRLWLCVSPSSALIGFTSGLGMSDDELWAPKMSSNRSDGVSRIVGALGGGTSAASLLTSLSAVFCRFDRLHSSSSFAGWSVVTLLVSTPPVSINTGDVRPNDVRLGRPAPPRRPPTRGIDVSSGPAAVHPFGRPGGFFREAKSDGPPIFLGRPRRLMGTSPRGLALLSAF</sequence>
<feature type="region of interest" description="Disordered" evidence="1">
    <location>
        <begin position="172"/>
        <end position="201"/>
    </location>
</feature>
<protein>
    <submittedName>
        <fullName evidence="2">Uncharacterized protein</fullName>
    </submittedName>
</protein>
<reference evidence="2" key="1">
    <citation type="submission" date="2013-12" db="EMBL/GenBank/DDBJ databases">
        <title>The Genome Sequence of Aphanomyces astaci APO3.</title>
        <authorList>
            <consortium name="The Broad Institute Genomics Platform"/>
            <person name="Russ C."/>
            <person name="Tyler B."/>
            <person name="van West P."/>
            <person name="Dieguez-Uribeondo J."/>
            <person name="Young S.K."/>
            <person name="Zeng Q."/>
            <person name="Gargeya S."/>
            <person name="Fitzgerald M."/>
            <person name="Abouelleil A."/>
            <person name="Alvarado L."/>
            <person name="Chapman S.B."/>
            <person name="Gainer-Dewar J."/>
            <person name="Goldberg J."/>
            <person name="Griggs A."/>
            <person name="Gujja S."/>
            <person name="Hansen M."/>
            <person name="Howarth C."/>
            <person name="Imamovic A."/>
            <person name="Ireland A."/>
            <person name="Larimer J."/>
            <person name="McCowan C."/>
            <person name="Murphy C."/>
            <person name="Pearson M."/>
            <person name="Poon T.W."/>
            <person name="Priest M."/>
            <person name="Roberts A."/>
            <person name="Saif S."/>
            <person name="Shea T."/>
            <person name="Sykes S."/>
            <person name="Wortman J."/>
            <person name="Nusbaum C."/>
            <person name="Birren B."/>
        </authorList>
    </citation>
    <scope>NUCLEOTIDE SEQUENCE [LARGE SCALE GENOMIC DNA]</scope>
    <source>
        <strain evidence="2">APO3</strain>
    </source>
</reference>
<accession>W4H1F1</accession>
<evidence type="ECO:0000256" key="1">
    <source>
        <dbReference type="SAM" id="MobiDB-lite"/>
    </source>
</evidence>
<organism evidence="2">
    <name type="scientific">Aphanomyces astaci</name>
    <name type="common">Crayfish plague agent</name>
    <dbReference type="NCBI Taxonomy" id="112090"/>
    <lineage>
        <taxon>Eukaryota</taxon>
        <taxon>Sar</taxon>
        <taxon>Stramenopiles</taxon>
        <taxon>Oomycota</taxon>
        <taxon>Saprolegniomycetes</taxon>
        <taxon>Saprolegniales</taxon>
        <taxon>Verrucalvaceae</taxon>
        <taxon>Aphanomyces</taxon>
    </lineage>
</organism>
<dbReference type="EMBL" id="KI913118">
    <property type="protein sequence ID" value="ETV84983.1"/>
    <property type="molecule type" value="Genomic_DNA"/>
</dbReference>
<name>W4H1F1_APHAT</name>
<proteinExistence type="predicted"/>
<dbReference type="GeneID" id="20804872"/>
<gene>
    <name evidence="2" type="ORF">H257_02876</name>
</gene>
<dbReference type="VEuPathDB" id="FungiDB:H257_02876"/>
<dbReference type="RefSeq" id="XP_009825001.1">
    <property type="nucleotide sequence ID" value="XM_009826699.1"/>
</dbReference>
<evidence type="ECO:0000313" key="2">
    <source>
        <dbReference type="EMBL" id="ETV84983.1"/>
    </source>
</evidence>